<dbReference type="Gene3D" id="3.80.10.10">
    <property type="entry name" value="Ribonuclease Inhibitor"/>
    <property type="match status" value="1"/>
</dbReference>
<dbReference type="InterPro" id="IPR001810">
    <property type="entry name" value="F-box_dom"/>
</dbReference>
<name>A0AAV1DUS3_OLDCO</name>
<dbReference type="PANTHER" id="PTHR34145">
    <property type="entry name" value="OS02G0105600 PROTEIN"/>
    <property type="match status" value="1"/>
</dbReference>
<dbReference type="InterPro" id="IPR006566">
    <property type="entry name" value="FBD"/>
</dbReference>
<reference evidence="2" key="1">
    <citation type="submission" date="2023-03" db="EMBL/GenBank/DDBJ databases">
        <authorList>
            <person name="Julca I."/>
        </authorList>
    </citation>
    <scope>NUCLEOTIDE SEQUENCE</scope>
</reference>
<accession>A0AAV1DUS3</accession>
<dbReference type="Pfam" id="PF23622">
    <property type="entry name" value="LRR_At1g61320_AtMIF1"/>
    <property type="match status" value="1"/>
</dbReference>
<dbReference type="SUPFAM" id="SSF81383">
    <property type="entry name" value="F-box domain"/>
    <property type="match status" value="1"/>
</dbReference>
<proteinExistence type="predicted"/>
<keyword evidence="3" id="KW-1185">Reference proteome</keyword>
<dbReference type="InterPro" id="IPR053781">
    <property type="entry name" value="F-box_AtFBL13-like"/>
</dbReference>
<dbReference type="AlphaFoldDB" id="A0AAV1DUS3"/>
<evidence type="ECO:0000259" key="1">
    <source>
        <dbReference type="PROSITE" id="PS50181"/>
    </source>
</evidence>
<feature type="domain" description="F-box" evidence="1">
    <location>
        <begin position="22"/>
        <end position="76"/>
    </location>
</feature>
<dbReference type="PROSITE" id="PS50181">
    <property type="entry name" value="FBOX"/>
    <property type="match status" value="1"/>
</dbReference>
<dbReference type="Proteomes" id="UP001161247">
    <property type="component" value="Chromosome 6"/>
</dbReference>
<gene>
    <name evidence="2" type="ORF">OLC1_LOCUS18103</name>
</gene>
<organism evidence="2 3">
    <name type="scientific">Oldenlandia corymbosa var. corymbosa</name>
    <dbReference type="NCBI Taxonomy" id="529605"/>
    <lineage>
        <taxon>Eukaryota</taxon>
        <taxon>Viridiplantae</taxon>
        <taxon>Streptophyta</taxon>
        <taxon>Embryophyta</taxon>
        <taxon>Tracheophyta</taxon>
        <taxon>Spermatophyta</taxon>
        <taxon>Magnoliopsida</taxon>
        <taxon>eudicotyledons</taxon>
        <taxon>Gunneridae</taxon>
        <taxon>Pentapetalae</taxon>
        <taxon>asterids</taxon>
        <taxon>lamiids</taxon>
        <taxon>Gentianales</taxon>
        <taxon>Rubiaceae</taxon>
        <taxon>Rubioideae</taxon>
        <taxon>Spermacoceae</taxon>
        <taxon>Hedyotis-Oldenlandia complex</taxon>
        <taxon>Oldenlandia</taxon>
    </lineage>
</organism>
<dbReference type="InterPro" id="IPR032675">
    <property type="entry name" value="LRR_dom_sf"/>
</dbReference>
<dbReference type="PANTHER" id="PTHR34145:SF68">
    <property type="entry name" value="FBD DOMAIN-CONTAINING PROTEIN"/>
    <property type="match status" value="1"/>
</dbReference>
<evidence type="ECO:0000313" key="2">
    <source>
        <dbReference type="EMBL" id="CAI9110443.1"/>
    </source>
</evidence>
<dbReference type="SUPFAM" id="SSF52047">
    <property type="entry name" value="RNI-like"/>
    <property type="match status" value="1"/>
</dbReference>
<protein>
    <submittedName>
        <fullName evidence="2">OLC1v1010466C4</fullName>
    </submittedName>
</protein>
<dbReference type="EMBL" id="OX459123">
    <property type="protein sequence ID" value="CAI9110443.1"/>
    <property type="molecule type" value="Genomic_DNA"/>
</dbReference>
<evidence type="ECO:0000313" key="3">
    <source>
        <dbReference type="Proteomes" id="UP001161247"/>
    </source>
</evidence>
<sequence>MGRIVTSDFRHVKCSKKEQKLEDGISQCPDDVLVSILSYLTLEDAARTSVLSKRWVNLWLFVSGLDFDTAKVWKGLEELKYSEYHELRRINRQNYINWVNKVLQSHKATALDVFRIRFDLNNSSRDEIDKWLHYASARNLQSLELNLLRYDGFSFEVREAYAFPPDLLGPSYENPSAPFPDGINSFVFKNLRTLAFKSVAVSGEVVRFFLHNCPFLECLTVNNSHILDKFEVCGPSFALKHLEITDCPKLVSLIVSGANLVSLRFTERAKNSLVIKNVPNLVDLNIVWSPLGFSIGRMISCLCCCLSMLEILTFKVLACDITYDYYEDVGGVVAVPQLTRLKQLTVVVGGPKDESLIPFTSLIRASPNLEKFIVKFGSLSKPPKKRRASWKGLAFPLERLQVVEILGYTGRVTEMELVEYFLENVVALKRIVIDPRDQLRLPTHTNHHPHDNPKDTIYRDLAKQQFQGLLPSEVELVLL</sequence>
<dbReference type="CDD" id="cd22160">
    <property type="entry name" value="F-box_AtFBL13-like"/>
    <property type="match status" value="1"/>
</dbReference>
<dbReference type="Gene3D" id="1.20.1280.50">
    <property type="match status" value="1"/>
</dbReference>
<dbReference type="SMART" id="SM00579">
    <property type="entry name" value="FBD"/>
    <property type="match status" value="1"/>
</dbReference>
<dbReference type="Pfam" id="PF00646">
    <property type="entry name" value="F-box"/>
    <property type="match status" value="1"/>
</dbReference>
<dbReference type="InterPro" id="IPR053772">
    <property type="entry name" value="At1g61320/At1g61330-like"/>
</dbReference>
<dbReference type="InterPro" id="IPR055357">
    <property type="entry name" value="LRR_At1g61320_AtMIF1"/>
</dbReference>
<dbReference type="InterPro" id="IPR036047">
    <property type="entry name" value="F-box-like_dom_sf"/>
</dbReference>